<dbReference type="InterPro" id="IPR036508">
    <property type="entry name" value="Chitin-bd_dom_sf"/>
</dbReference>
<keyword evidence="4" id="KW-1015">Disulfide bond</keyword>
<accession>A0AAJ7JI69</accession>
<dbReference type="RefSeq" id="XP_017893362.1">
    <property type="nucleotide sequence ID" value="XM_018037873.2"/>
</dbReference>
<dbReference type="KEGG" id="ccal:108632977"/>
<dbReference type="SMART" id="SM00494">
    <property type="entry name" value="ChtBD2"/>
    <property type="match status" value="3"/>
</dbReference>
<dbReference type="GeneID" id="108632977"/>
<keyword evidence="1" id="KW-0147">Chitin-binding</keyword>
<dbReference type="PROSITE" id="PS50940">
    <property type="entry name" value="CHIT_BIND_II"/>
    <property type="match status" value="3"/>
</dbReference>
<feature type="signal peptide" evidence="6">
    <location>
        <begin position="1"/>
        <end position="22"/>
    </location>
</feature>
<dbReference type="PANTHER" id="PTHR23301:SF107">
    <property type="entry name" value="LD20793P"/>
    <property type="match status" value="1"/>
</dbReference>
<keyword evidence="8" id="KW-1185">Reference proteome</keyword>
<feature type="domain" description="Chitin-binding type-2" evidence="7">
    <location>
        <begin position="29"/>
        <end position="89"/>
    </location>
</feature>
<dbReference type="InterPro" id="IPR002557">
    <property type="entry name" value="Chitin-bd_dom"/>
</dbReference>
<dbReference type="Pfam" id="PF01607">
    <property type="entry name" value="CBM_14"/>
    <property type="match status" value="3"/>
</dbReference>
<organism evidence="8 9">
    <name type="scientific">Ceratina calcarata</name>
    <dbReference type="NCBI Taxonomy" id="156304"/>
    <lineage>
        <taxon>Eukaryota</taxon>
        <taxon>Metazoa</taxon>
        <taxon>Ecdysozoa</taxon>
        <taxon>Arthropoda</taxon>
        <taxon>Hexapoda</taxon>
        <taxon>Insecta</taxon>
        <taxon>Pterygota</taxon>
        <taxon>Neoptera</taxon>
        <taxon>Endopterygota</taxon>
        <taxon>Hymenoptera</taxon>
        <taxon>Apocrita</taxon>
        <taxon>Aculeata</taxon>
        <taxon>Apoidea</taxon>
        <taxon>Anthophila</taxon>
        <taxon>Apidae</taxon>
        <taxon>Ceratina</taxon>
        <taxon>Zadontomerus</taxon>
    </lineage>
</organism>
<dbReference type="CTD" id="100124078"/>
<dbReference type="GO" id="GO:0005576">
    <property type="term" value="C:extracellular region"/>
    <property type="evidence" value="ECO:0007669"/>
    <property type="project" value="InterPro"/>
</dbReference>
<gene>
    <name evidence="9" type="primary">LOC108632977</name>
</gene>
<protein>
    <submittedName>
        <fullName evidence="9">Protein obstructor-E-like</fullName>
    </submittedName>
</protein>
<feature type="domain" description="Chitin-binding type-2" evidence="7">
    <location>
        <begin position="162"/>
        <end position="230"/>
    </location>
</feature>
<evidence type="ECO:0000313" key="9">
    <source>
        <dbReference type="RefSeq" id="XP_017893362.1"/>
    </source>
</evidence>
<evidence type="ECO:0000256" key="6">
    <source>
        <dbReference type="SAM" id="SignalP"/>
    </source>
</evidence>
<evidence type="ECO:0000259" key="7">
    <source>
        <dbReference type="PROSITE" id="PS50940"/>
    </source>
</evidence>
<evidence type="ECO:0000256" key="5">
    <source>
        <dbReference type="ARBA" id="ARBA00023180"/>
    </source>
</evidence>
<proteinExistence type="predicted"/>
<evidence type="ECO:0000313" key="8">
    <source>
        <dbReference type="Proteomes" id="UP000694925"/>
    </source>
</evidence>
<feature type="domain" description="Chitin-binding type-2" evidence="7">
    <location>
        <begin position="99"/>
        <end position="157"/>
    </location>
</feature>
<dbReference type="PANTHER" id="PTHR23301">
    <property type="entry name" value="CHITIN BINDING PERITROPHIN-A"/>
    <property type="match status" value="1"/>
</dbReference>
<name>A0AAJ7JI69_9HYME</name>
<evidence type="ECO:0000256" key="4">
    <source>
        <dbReference type="ARBA" id="ARBA00023157"/>
    </source>
</evidence>
<keyword evidence="5" id="KW-0325">Glycoprotein</keyword>
<dbReference type="InterPro" id="IPR051940">
    <property type="entry name" value="Chitin_bind-dev_reg"/>
</dbReference>
<dbReference type="GO" id="GO:0008061">
    <property type="term" value="F:chitin binding"/>
    <property type="evidence" value="ECO:0007669"/>
    <property type="project" value="UniProtKB-KW"/>
</dbReference>
<evidence type="ECO:0000256" key="3">
    <source>
        <dbReference type="ARBA" id="ARBA00022737"/>
    </source>
</evidence>
<evidence type="ECO:0000256" key="2">
    <source>
        <dbReference type="ARBA" id="ARBA00022729"/>
    </source>
</evidence>
<dbReference type="Gene3D" id="2.170.140.10">
    <property type="entry name" value="Chitin binding domain"/>
    <property type="match status" value="3"/>
</dbReference>
<sequence length="230" mass="25475">MIEHRKSMTLLALAALLASVEAGTPLLGAPPCPDGFGVHTYPHPQECNSFFLCENGTLTLEYCENGLLYDGRGSVHNHCNYYWAVNCEDRKAELIPISHPGCEFAFGLYPSSDECSTHYIKCTFGYPAEEQCDAGLVYDEKSHTCVWPDQLIPLCNPEEVVGFKCPKKIPKNSPAAKFWPYPRFPVPGDCGRLITCVNGQPRLLTCGDHKLFDSVTLTCLDSKELPHCAK</sequence>
<dbReference type="SUPFAM" id="SSF57625">
    <property type="entry name" value="Invertebrate chitin-binding proteins"/>
    <property type="match status" value="3"/>
</dbReference>
<dbReference type="Proteomes" id="UP000694925">
    <property type="component" value="Unplaced"/>
</dbReference>
<keyword evidence="3" id="KW-0677">Repeat</keyword>
<reference evidence="9" key="1">
    <citation type="submission" date="2025-08" db="UniProtKB">
        <authorList>
            <consortium name="RefSeq"/>
        </authorList>
    </citation>
    <scope>IDENTIFICATION</scope>
    <source>
        <tissue evidence="9">Whole body</tissue>
    </source>
</reference>
<dbReference type="AlphaFoldDB" id="A0AAJ7JI69"/>
<feature type="chain" id="PRO_5042603335" evidence="6">
    <location>
        <begin position="23"/>
        <end position="230"/>
    </location>
</feature>
<keyword evidence="2 6" id="KW-0732">Signal</keyword>
<evidence type="ECO:0000256" key="1">
    <source>
        <dbReference type="ARBA" id="ARBA00022669"/>
    </source>
</evidence>